<sequence>MAYSLGLTLYNLANRATPASAANRPTRPHGPLVWLHAPSPNSQPQITGLARRLEEDHGLNILITSDTNPDLRHGGILWQPTPNDTPAEARAMLDHWQPNILILAEGELRPALLAEAHTRRIPALLVDARAPTLMRGRDGWWPGLIRGLLGTFSAILAIDGPAVRAFRAAGASDPALQITGRMESPSAVLPCREAERTALAALLATRPVWFAAGLPEAEEAAVITAHRSAMRLAHRLLLILSPQDPARIPALVQMMEDTEGWTIARRAAEEEPESDVQVYITDPAQDFGLWYRLAPVTYLGGGMTDAGTNRDPMEAAALGSAILHGPRAGPFGATLGRLASAQATSLVRNAGELSTALGELLAPDRSAKLAQAAWAVESDGAEATDRVIKVICDLLEATP</sequence>
<keyword evidence="5 8" id="KW-0808">Transferase</keyword>
<evidence type="ECO:0000256" key="3">
    <source>
        <dbReference type="ARBA" id="ARBA00012621"/>
    </source>
</evidence>
<comment type="pathway">
    <text evidence="2 8">Bacterial outer membrane biogenesis; LPS core biosynthesis.</text>
</comment>
<dbReference type="STRING" id="1077947.SAMN05216227_100485"/>
<dbReference type="AlphaFoldDB" id="A0A1H8C943"/>
<dbReference type="Gene3D" id="3.40.50.2000">
    <property type="entry name" value="Glycogen Phosphorylase B"/>
    <property type="match status" value="1"/>
</dbReference>
<dbReference type="GO" id="GO:0005886">
    <property type="term" value="C:plasma membrane"/>
    <property type="evidence" value="ECO:0007669"/>
    <property type="project" value="UniProtKB-SubCell"/>
</dbReference>
<dbReference type="GO" id="GO:0009244">
    <property type="term" value="P:lipopolysaccharide core region biosynthetic process"/>
    <property type="evidence" value="ECO:0007669"/>
    <property type="project" value="UniProtKB-UniRule"/>
</dbReference>
<dbReference type="PANTHER" id="PTHR42755">
    <property type="entry name" value="3-DEOXY-MANNO-OCTULOSONATE CYTIDYLYLTRANSFERASE"/>
    <property type="match status" value="1"/>
</dbReference>
<dbReference type="EMBL" id="FOCO01000004">
    <property type="protein sequence ID" value="SEM90974.1"/>
    <property type="molecule type" value="Genomic_DNA"/>
</dbReference>
<dbReference type="UniPathway" id="UPA00958"/>
<evidence type="ECO:0000256" key="6">
    <source>
        <dbReference type="ARBA" id="ARBA00031445"/>
    </source>
</evidence>
<evidence type="ECO:0000256" key="2">
    <source>
        <dbReference type="ARBA" id="ARBA00004713"/>
    </source>
</evidence>
<evidence type="ECO:0000256" key="4">
    <source>
        <dbReference type="ARBA" id="ARBA00019077"/>
    </source>
</evidence>
<dbReference type="GO" id="GO:0009245">
    <property type="term" value="P:lipid A biosynthetic process"/>
    <property type="evidence" value="ECO:0007669"/>
    <property type="project" value="TreeGrafter"/>
</dbReference>
<feature type="domain" description="3-deoxy-D-manno-octulosonic-acid transferase N-terminal" evidence="10">
    <location>
        <begin position="27"/>
        <end position="181"/>
    </location>
</feature>
<evidence type="ECO:0000256" key="7">
    <source>
        <dbReference type="ARBA" id="ARBA00049183"/>
    </source>
</evidence>
<protein>
    <recommendedName>
        <fullName evidence="4 8">3-deoxy-D-manno-octulosonic acid transferase</fullName>
        <shortName evidence="8">Kdo transferase</shortName>
        <ecNumber evidence="3 8">2.4.99.12</ecNumber>
    </recommendedName>
    <alternativeName>
        <fullName evidence="6 8">Lipid IV(A) 3-deoxy-D-manno-octulosonic acid transferase</fullName>
    </alternativeName>
</protein>
<accession>A0A1H8C943</accession>
<keyword evidence="8" id="KW-1003">Cell membrane</keyword>
<keyword evidence="12" id="KW-1185">Reference proteome</keyword>
<comment type="similarity">
    <text evidence="8">Belongs to the glycosyltransferase group 1 family.</text>
</comment>
<evidence type="ECO:0000256" key="9">
    <source>
        <dbReference type="SAM" id="MobiDB-lite"/>
    </source>
</evidence>
<dbReference type="PANTHER" id="PTHR42755:SF1">
    <property type="entry name" value="3-DEOXY-D-MANNO-OCTULOSONIC ACID TRANSFERASE, MITOCHONDRIAL-RELATED"/>
    <property type="match status" value="1"/>
</dbReference>
<keyword evidence="8" id="KW-0448">Lipopolysaccharide biosynthesis</keyword>
<comment type="function">
    <text evidence="1 8">Involved in lipopolysaccharide (LPS) biosynthesis. Catalyzes the transfer of 3-deoxy-D-manno-octulosonate (Kdo) residue(s) from CMP-Kdo to lipid IV(A), the tetraacyldisaccharide-1,4'-bisphosphate precursor of lipid A.</text>
</comment>
<keyword evidence="8" id="KW-0472">Membrane</keyword>
<comment type="subcellular location">
    <subcellularLocation>
        <location evidence="8">Cell membrane</location>
    </subcellularLocation>
</comment>
<evidence type="ECO:0000256" key="5">
    <source>
        <dbReference type="ARBA" id="ARBA00022679"/>
    </source>
</evidence>
<dbReference type="InterPro" id="IPR007507">
    <property type="entry name" value="Glycos_transf_N"/>
</dbReference>
<dbReference type="Gene3D" id="3.40.50.11720">
    <property type="entry name" value="3-Deoxy-D-manno-octulosonic-acid transferase, N-terminal domain"/>
    <property type="match status" value="1"/>
</dbReference>
<dbReference type="EC" id="2.4.99.12" evidence="3 8"/>
<dbReference type="Proteomes" id="UP000183002">
    <property type="component" value="Unassembled WGS sequence"/>
</dbReference>
<dbReference type="GO" id="GO:0043842">
    <property type="term" value="F:Kdo transferase activity"/>
    <property type="evidence" value="ECO:0007669"/>
    <property type="project" value="UniProtKB-EC"/>
</dbReference>
<dbReference type="InterPro" id="IPR038107">
    <property type="entry name" value="Glycos_transf_N_sf"/>
</dbReference>
<feature type="region of interest" description="Disordered" evidence="9">
    <location>
        <begin position="18"/>
        <end position="38"/>
    </location>
</feature>
<evidence type="ECO:0000256" key="8">
    <source>
        <dbReference type="RuleBase" id="RU365103"/>
    </source>
</evidence>
<evidence type="ECO:0000256" key="1">
    <source>
        <dbReference type="ARBA" id="ARBA00003394"/>
    </source>
</evidence>
<organism evidence="11 12">
    <name type="scientific">Pseudorhodobacter antarcticus</name>
    <dbReference type="NCBI Taxonomy" id="1077947"/>
    <lineage>
        <taxon>Bacteria</taxon>
        <taxon>Pseudomonadati</taxon>
        <taxon>Pseudomonadota</taxon>
        <taxon>Alphaproteobacteria</taxon>
        <taxon>Rhodobacterales</taxon>
        <taxon>Paracoccaceae</taxon>
        <taxon>Pseudorhodobacter</taxon>
    </lineage>
</organism>
<evidence type="ECO:0000313" key="12">
    <source>
        <dbReference type="Proteomes" id="UP000183002"/>
    </source>
</evidence>
<dbReference type="OrthoDB" id="9789797at2"/>
<dbReference type="Pfam" id="PF04413">
    <property type="entry name" value="Glycos_transf_N"/>
    <property type="match status" value="1"/>
</dbReference>
<proteinExistence type="inferred from homology"/>
<evidence type="ECO:0000313" key="11">
    <source>
        <dbReference type="EMBL" id="SEM90974.1"/>
    </source>
</evidence>
<gene>
    <name evidence="11" type="ORF">SAMN05216227_100485</name>
</gene>
<comment type="catalytic activity">
    <reaction evidence="7 8">
        <text>lipid IVA (E. coli) + CMP-3-deoxy-beta-D-manno-octulosonate = alpha-Kdo-(2-&gt;6)-lipid IVA (E. coli) + CMP + H(+)</text>
        <dbReference type="Rhea" id="RHEA:28066"/>
        <dbReference type="ChEBI" id="CHEBI:15378"/>
        <dbReference type="ChEBI" id="CHEBI:58603"/>
        <dbReference type="ChEBI" id="CHEBI:60364"/>
        <dbReference type="ChEBI" id="CHEBI:60377"/>
        <dbReference type="ChEBI" id="CHEBI:85987"/>
        <dbReference type="EC" id="2.4.99.12"/>
    </reaction>
</comment>
<dbReference type="InterPro" id="IPR039901">
    <property type="entry name" value="Kdotransferase"/>
</dbReference>
<reference evidence="11 12" key="1">
    <citation type="submission" date="2016-10" db="EMBL/GenBank/DDBJ databases">
        <authorList>
            <person name="de Groot N.N."/>
        </authorList>
    </citation>
    <scope>NUCLEOTIDE SEQUENCE [LARGE SCALE GENOMIC DNA]</scope>
    <source>
        <strain evidence="11 12">CGMCC 1.10836</strain>
    </source>
</reference>
<name>A0A1H8C943_9RHOB</name>
<dbReference type="RefSeq" id="WP_050518007.1">
    <property type="nucleotide sequence ID" value="NZ_FOCO01000004.1"/>
</dbReference>
<evidence type="ECO:0000259" key="10">
    <source>
        <dbReference type="Pfam" id="PF04413"/>
    </source>
</evidence>